<reference evidence="1" key="1">
    <citation type="journal article" date="2023" name="Insect Mol. Biol.">
        <title>Genome sequencing provides insights into the evolution of gene families encoding plant cell wall-degrading enzymes in longhorned beetles.</title>
        <authorList>
            <person name="Shin N.R."/>
            <person name="Okamura Y."/>
            <person name="Kirsch R."/>
            <person name="Pauchet Y."/>
        </authorList>
    </citation>
    <scope>NUCLEOTIDE SEQUENCE</scope>
    <source>
        <strain evidence="1">MMC_N1</strain>
    </source>
</reference>
<name>A0ABQ9K3G1_9CUCU</name>
<protein>
    <submittedName>
        <fullName evidence="1">Uncharacterized protein</fullName>
    </submittedName>
</protein>
<evidence type="ECO:0000313" key="1">
    <source>
        <dbReference type="EMBL" id="KAJ8984112.1"/>
    </source>
</evidence>
<proteinExistence type="predicted"/>
<organism evidence="1 2">
    <name type="scientific">Molorchus minor</name>
    <dbReference type="NCBI Taxonomy" id="1323400"/>
    <lineage>
        <taxon>Eukaryota</taxon>
        <taxon>Metazoa</taxon>
        <taxon>Ecdysozoa</taxon>
        <taxon>Arthropoda</taxon>
        <taxon>Hexapoda</taxon>
        <taxon>Insecta</taxon>
        <taxon>Pterygota</taxon>
        <taxon>Neoptera</taxon>
        <taxon>Endopterygota</taxon>
        <taxon>Coleoptera</taxon>
        <taxon>Polyphaga</taxon>
        <taxon>Cucujiformia</taxon>
        <taxon>Chrysomeloidea</taxon>
        <taxon>Cerambycidae</taxon>
        <taxon>Lamiinae</taxon>
        <taxon>Monochamini</taxon>
        <taxon>Molorchus</taxon>
    </lineage>
</organism>
<comment type="caution">
    <text evidence="1">The sequence shown here is derived from an EMBL/GenBank/DDBJ whole genome shotgun (WGS) entry which is preliminary data.</text>
</comment>
<accession>A0ABQ9K3G1</accession>
<gene>
    <name evidence="1" type="ORF">NQ317_017321</name>
</gene>
<sequence>MLAFLILNRVLKAMLEFCSPMGYYGIPDFARKNKSSENINQQLSPIGSSSNSELNTFWLNGNILIKKKL</sequence>
<dbReference type="EMBL" id="JAPWTJ010000046">
    <property type="protein sequence ID" value="KAJ8984112.1"/>
    <property type="molecule type" value="Genomic_DNA"/>
</dbReference>
<dbReference type="Proteomes" id="UP001162164">
    <property type="component" value="Unassembled WGS sequence"/>
</dbReference>
<keyword evidence="2" id="KW-1185">Reference proteome</keyword>
<evidence type="ECO:0000313" key="2">
    <source>
        <dbReference type="Proteomes" id="UP001162164"/>
    </source>
</evidence>